<evidence type="ECO:0000313" key="1">
    <source>
        <dbReference type="EMBL" id="JAH13409.1"/>
    </source>
</evidence>
<name>A0A0E9Q9J5_ANGAN</name>
<protein>
    <submittedName>
        <fullName evidence="1">Uncharacterized protein</fullName>
    </submittedName>
</protein>
<organism evidence="1">
    <name type="scientific">Anguilla anguilla</name>
    <name type="common">European freshwater eel</name>
    <name type="synonym">Muraena anguilla</name>
    <dbReference type="NCBI Taxonomy" id="7936"/>
    <lineage>
        <taxon>Eukaryota</taxon>
        <taxon>Metazoa</taxon>
        <taxon>Chordata</taxon>
        <taxon>Craniata</taxon>
        <taxon>Vertebrata</taxon>
        <taxon>Euteleostomi</taxon>
        <taxon>Actinopterygii</taxon>
        <taxon>Neopterygii</taxon>
        <taxon>Teleostei</taxon>
        <taxon>Anguilliformes</taxon>
        <taxon>Anguillidae</taxon>
        <taxon>Anguilla</taxon>
    </lineage>
</organism>
<reference evidence="1" key="1">
    <citation type="submission" date="2014-11" db="EMBL/GenBank/DDBJ databases">
        <authorList>
            <person name="Amaro Gonzalez C."/>
        </authorList>
    </citation>
    <scope>NUCLEOTIDE SEQUENCE</scope>
</reference>
<proteinExistence type="predicted"/>
<dbReference type="AlphaFoldDB" id="A0A0E9Q9J5"/>
<reference evidence="1" key="2">
    <citation type="journal article" date="2015" name="Fish Shellfish Immunol.">
        <title>Early steps in the European eel (Anguilla anguilla)-Vibrio vulnificus interaction in the gills: Role of the RtxA13 toxin.</title>
        <authorList>
            <person name="Callol A."/>
            <person name="Pajuelo D."/>
            <person name="Ebbesson L."/>
            <person name="Teles M."/>
            <person name="MacKenzie S."/>
            <person name="Amaro C."/>
        </authorList>
    </citation>
    <scope>NUCLEOTIDE SEQUENCE</scope>
</reference>
<accession>A0A0E9Q9J5</accession>
<sequence>MNRFEDFLGYLPSKHRGTLTKNFFLLPTLTSLCVECISVNMLATKSFNGVRLLFQCLFKIMT</sequence>
<dbReference type="EMBL" id="GBXM01095168">
    <property type="protein sequence ID" value="JAH13409.1"/>
    <property type="molecule type" value="Transcribed_RNA"/>
</dbReference>